<proteinExistence type="predicted"/>
<dbReference type="Gene3D" id="1.10.287.1490">
    <property type="match status" value="1"/>
</dbReference>
<evidence type="ECO:0000256" key="1">
    <source>
        <dbReference type="SAM" id="Coils"/>
    </source>
</evidence>
<feature type="coiled-coil region" evidence="1">
    <location>
        <begin position="44"/>
        <end position="115"/>
    </location>
</feature>
<evidence type="ECO:0000313" key="3">
    <source>
        <dbReference type="EMBL" id="QDZ16658.1"/>
    </source>
</evidence>
<name>A0A5B8M7H1_9MICO</name>
<dbReference type="OrthoDB" id="9784388at2"/>
<keyword evidence="4" id="KW-1185">Reference proteome</keyword>
<dbReference type="InterPro" id="IPR056003">
    <property type="entry name" value="CT398_CC_hairpin"/>
</dbReference>
<dbReference type="Proteomes" id="UP000320216">
    <property type="component" value="Chromosome"/>
</dbReference>
<gene>
    <name evidence="3" type="ORF">FPZ11_03090</name>
</gene>
<evidence type="ECO:0000259" key="2">
    <source>
        <dbReference type="Pfam" id="PF24481"/>
    </source>
</evidence>
<evidence type="ECO:0000313" key="4">
    <source>
        <dbReference type="Proteomes" id="UP000320216"/>
    </source>
</evidence>
<accession>A0A5B8M7H1</accession>
<keyword evidence="1" id="KW-0175">Coiled coil</keyword>
<reference evidence="3 4" key="1">
    <citation type="submission" date="2019-07" db="EMBL/GenBank/DDBJ databases">
        <title>Full genome sequence of Humibacter sp. WJ7-1.</title>
        <authorList>
            <person name="Im W.-T."/>
        </authorList>
    </citation>
    <scope>NUCLEOTIDE SEQUENCE [LARGE SCALE GENOMIC DNA]</scope>
    <source>
        <strain evidence="3 4">WJ7-1</strain>
    </source>
</reference>
<feature type="domain" description="CT398-like coiled coil hairpin" evidence="2">
    <location>
        <begin position="14"/>
        <end position="192"/>
    </location>
</feature>
<dbReference type="EMBL" id="CP042305">
    <property type="protein sequence ID" value="QDZ16658.1"/>
    <property type="molecule type" value="Genomic_DNA"/>
</dbReference>
<protein>
    <recommendedName>
        <fullName evidence="2">CT398-like coiled coil hairpin domain-containing protein</fullName>
    </recommendedName>
</protein>
<dbReference type="Pfam" id="PF24481">
    <property type="entry name" value="CT398_CC"/>
    <property type="match status" value="1"/>
</dbReference>
<organism evidence="3 4">
    <name type="scientific">Humibacter ginsenosidimutans</name>
    <dbReference type="NCBI Taxonomy" id="2599293"/>
    <lineage>
        <taxon>Bacteria</taxon>
        <taxon>Bacillati</taxon>
        <taxon>Actinomycetota</taxon>
        <taxon>Actinomycetes</taxon>
        <taxon>Micrococcales</taxon>
        <taxon>Microbacteriaceae</taxon>
        <taxon>Humibacter</taxon>
    </lineage>
</organism>
<sequence length="242" mass="26220">MKADPRDQLELLRVQELDNAITQANRAVANPPQATRLAELAPQLAEVRDRRRTASGELDDARAELARLEADVKVVEARAARDEDRMQHTASVKDVAALEAEIEALRKRRNDLEDIELTIMERIEEVEGTIARIDADGASVEQSVAQLESERDEAVAAAQRKKADAATDRATLVAALPADLVTLYDKQRERYGVGAARLVGGVSLASNMKLSPSDLASVHAAAPDDVVLCPDSGAILIRDENS</sequence>
<dbReference type="KEGG" id="huw:FPZ11_03090"/>
<dbReference type="AlphaFoldDB" id="A0A5B8M7H1"/>